<protein>
    <submittedName>
        <fullName evidence="3">S-layer homology domain</fullName>
    </submittedName>
</protein>
<accession>A0A0P7ZGM8</accession>
<evidence type="ECO:0000259" key="2">
    <source>
        <dbReference type="PROSITE" id="PS51272"/>
    </source>
</evidence>
<dbReference type="EMBL" id="LJZR01000079">
    <property type="protein sequence ID" value="KPQ31864.1"/>
    <property type="molecule type" value="Genomic_DNA"/>
</dbReference>
<reference evidence="3 4" key="1">
    <citation type="submission" date="2015-09" db="EMBL/GenBank/DDBJ databases">
        <title>Identification and resolution of microdiversity through metagenomic sequencing of parallel consortia.</title>
        <authorList>
            <person name="Nelson W.C."/>
            <person name="Romine M.F."/>
            <person name="Lindemann S.R."/>
        </authorList>
    </citation>
    <scope>NUCLEOTIDE SEQUENCE [LARGE SCALE GENOMIC DNA]</scope>
    <source>
        <strain evidence="3">Ana</strain>
    </source>
</reference>
<dbReference type="Pfam" id="PF14903">
    <property type="entry name" value="WG_beta_rep"/>
    <property type="match status" value="5"/>
</dbReference>
<dbReference type="PANTHER" id="PTHR37841">
    <property type="entry name" value="GLR2918 PROTEIN"/>
    <property type="match status" value="1"/>
</dbReference>
<evidence type="ECO:0000313" key="4">
    <source>
        <dbReference type="Proteomes" id="UP000050465"/>
    </source>
</evidence>
<feature type="domain" description="SLH" evidence="2">
    <location>
        <begin position="170"/>
        <end position="234"/>
    </location>
</feature>
<dbReference type="STRING" id="1666911.HLUCCA11_22850"/>
<keyword evidence="1" id="KW-0732">Signal</keyword>
<evidence type="ECO:0000256" key="1">
    <source>
        <dbReference type="SAM" id="SignalP"/>
    </source>
</evidence>
<dbReference type="InterPro" id="IPR001119">
    <property type="entry name" value="SLH_dom"/>
</dbReference>
<feature type="signal peptide" evidence="1">
    <location>
        <begin position="1"/>
        <end position="25"/>
    </location>
</feature>
<proteinExistence type="predicted"/>
<evidence type="ECO:0000313" key="3">
    <source>
        <dbReference type="EMBL" id="KPQ31864.1"/>
    </source>
</evidence>
<dbReference type="InterPro" id="IPR032774">
    <property type="entry name" value="WG_beta_rep"/>
</dbReference>
<gene>
    <name evidence="3" type="ORF">HLUCCA11_22850</name>
</gene>
<organism evidence="3 4">
    <name type="scientific">Phormidesmis priestleyi Ana</name>
    <dbReference type="NCBI Taxonomy" id="1666911"/>
    <lineage>
        <taxon>Bacteria</taxon>
        <taxon>Bacillati</taxon>
        <taxon>Cyanobacteriota</taxon>
        <taxon>Cyanophyceae</taxon>
        <taxon>Leptolyngbyales</taxon>
        <taxon>Leptolyngbyaceae</taxon>
        <taxon>Phormidesmis</taxon>
    </lineage>
</organism>
<dbReference type="AlphaFoldDB" id="A0A0P7ZGM8"/>
<sequence>MRLFQIGSLVAYSLALGVLANSARADSGSPLPTRSFADMQQHWAKDCVSRLSASHQISGYPNGQFRPEAQVTRAEFAVLMLNSFPTLTQSTPQLTRSFRDVRRNHWAYSALQTAYQKGIFVGYPDGTMRPDQSISRVEAIATLVSLVNRTYDVYDTGFLPTPPNADAVLKALFVDFDQIPAWSKPAAATAASGFLVVDYPQGDRFRPAQASSRAEIAAVLCQAQQWDGLVPVEAVAGNQHFDWSPGLKALQKASTEGIWVWFNWQREQLVIPALPQTSILSLSPPVETLALVSVKGEDGNALYGYLNENGQVAIAPQFSFAENFSSGRALVYDSRKNRYGFIDANGRLVIPVQYASARSFQEGLAAVFDGENCWCWGFIDPTGALVLPFQYSAVGNFSEGLAWVNTLPGMNERYGFINRSGQMVIADRFGAVESFYDGLAAVYQSAADGLPPRTGYIDHAGQWAEPPAPFQGIEVSLQRSTLRHDRWEASPNRRSYNDQGFRVDQRDNKFGIVNRQGEFVIAPIYAAVTFREEGYARVNYGGVQVSVLEGNDGMGSPLPGTRLVGGRWGYVKIPTAPY</sequence>
<name>A0A0P7ZGM8_9CYAN</name>
<dbReference type="PROSITE" id="PS51272">
    <property type="entry name" value="SLH"/>
    <property type="match status" value="3"/>
</dbReference>
<dbReference type="PATRIC" id="fig|1666911.3.peg.4590"/>
<dbReference type="Pfam" id="PF00395">
    <property type="entry name" value="SLH"/>
    <property type="match status" value="2"/>
</dbReference>
<comment type="caution">
    <text evidence="3">The sequence shown here is derived from an EMBL/GenBank/DDBJ whole genome shotgun (WGS) entry which is preliminary data.</text>
</comment>
<feature type="domain" description="SLH" evidence="2">
    <location>
        <begin position="31"/>
        <end position="93"/>
    </location>
</feature>
<dbReference type="Proteomes" id="UP000050465">
    <property type="component" value="Unassembled WGS sequence"/>
</dbReference>
<dbReference type="SUPFAM" id="SSF69360">
    <property type="entry name" value="Cell wall binding repeat"/>
    <property type="match status" value="1"/>
</dbReference>
<feature type="domain" description="SLH" evidence="2">
    <location>
        <begin position="94"/>
        <end position="157"/>
    </location>
</feature>
<dbReference type="PANTHER" id="PTHR37841:SF1">
    <property type="entry name" value="DUF3298 DOMAIN-CONTAINING PROTEIN"/>
    <property type="match status" value="1"/>
</dbReference>
<feature type="chain" id="PRO_5006147166" evidence="1">
    <location>
        <begin position="26"/>
        <end position="578"/>
    </location>
</feature>